<gene>
    <name evidence="2" type="primary">g5075</name>
    <name evidence="2" type="ORF">VP750_LOCUS4335</name>
</gene>
<evidence type="ECO:0000313" key="3">
    <source>
        <dbReference type="Proteomes" id="UP001497392"/>
    </source>
</evidence>
<accession>A0ABP1FRX3</accession>
<reference evidence="2 3" key="1">
    <citation type="submission" date="2024-06" db="EMBL/GenBank/DDBJ databases">
        <authorList>
            <person name="Kraege A."/>
            <person name="Thomma B."/>
        </authorList>
    </citation>
    <scope>NUCLEOTIDE SEQUENCE [LARGE SCALE GENOMIC DNA]</scope>
</reference>
<evidence type="ECO:0000313" key="2">
    <source>
        <dbReference type="EMBL" id="CAL5222676.1"/>
    </source>
</evidence>
<feature type="chain" id="PRO_5045356228" evidence="1">
    <location>
        <begin position="20"/>
        <end position="386"/>
    </location>
</feature>
<protein>
    <submittedName>
        <fullName evidence="2">G5075 protein</fullName>
    </submittedName>
</protein>
<name>A0ABP1FRX3_9CHLO</name>
<keyword evidence="3" id="KW-1185">Reference proteome</keyword>
<feature type="signal peptide" evidence="1">
    <location>
        <begin position="1"/>
        <end position="19"/>
    </location>
</feature>
<keyword evidence="1" id="KW-0732">Signal</keyword>
<comment type="caution">
    <text evidence="2">The sequence shown here is derived from an EMBL/GenBank/DDBJ whole genome shotgun (WGS) entry which is preliminary data.</text>
</comment>
<evidence type="ECO:0000256" key="1">
    <source>
        <dbReference type="SAM" id="SignalP"/>
    </source>
</evidence>
<dbReference type="Proteomes" id="UP001497392">
    <property type="component" value="Unassembled WGS sequence"/>
</dbReference>
<proteinExistence type="predicted"/>
<sequence>MAVAVRALLTASLIMGGQAQSYPGLSWPSVPDGSMNGMNNVISSFLNNTIVDADMNAVAANLAGISYVLHRVPLLGERISASLEDVSDTLRATAQSANSKISRAAEEQLAHQITAADSTLHRADSTLHSTVEDIASELPKNNTVLYISGKPSKADELKLGDKKSGWAGFEIPKIDLGDGVVINPASVDLNTLEQLVDDVESQFCSPTFTNSSGIVGATLTYPTFTLTLATGACALTNDFTPNPDNPYDNWLNTKGFVCKTPELSFKQEPSSYVSEYTAPATLITSSCKIAKNTTDGWTKTLYSAGDPVTYASWEEFMDATANGTATPVFSPSDKKGLMAEIAAELHSHIADIAAAAPPLVIHVKKGKDLLPQKTGRRLKELIQRLT</sequence>
<dbReference type="EMBL" id="CAXHTA020000007">
    <property type="protein sequence ID" value="CAL5222676.1"/>
    <property type="molecule type" value="Genomic_DNA"/>
</dbReference>
<organism evidence="2 3">
    <name type="scientific">Coccomyxa viridis</name>
    <dbReference type="NCBI Taxonomy" id="1274662"/>
    <lineage>
        <taxon>Eukaryota</taxon>
        <taxon>Viridiplantae</taxon>
        <taxon>Chlorophyta</taxon>
        <taxon>core chlorophytes</taxon>
        <taxon>Trebouxiophyceae</taxon>
        <taxon>Trebouxiophyceae incertae sedis</taxon>
        <taxon>Coccomyxaceae</taxon>
        <taxon>Coccomyxa</taxon>
    </lineage>
</organism>